<dbReference type="SMART" id="SM00382">
    <property type="entry name" value="AAA"/>
    <property type="match status" value="1"/>
</dbReference>
<sequence length="578" mass="60713">MAPVVDDEPTPFEAAISERAEEILALGKTGYNWTAVDDLLKKELALDVGRDLVTRCKTANNSGRAANVLTESMDKDIDLYLVFISAPYTVARFVKAARKRISRFPKVRTVAVAERVAQVWRVTTVIHRADDPLVDQILPHFPLLRPEAIQTVTDLPADATAMEPVDGGQVDEEELTGRASATPTDLADLQNLPEGLVAFAAGNGVTIDVATAADVLACALSSQFVLFAGPSGTGKSTIARLLASYLGRDEATAVLEARSGWSGPEDAFGYYSSLTGRFAQTPNTPKLVALHETAVAGLAGEANLAHVAAPVLIVEEANLSPIEGYLAPVTHGLSSVSVPLVFWELHAQRAGAADSDELLDVPPVTALGPWPRFFATINVDANSIAPARKVTARASVVLLEPDLTWDPIAEANRIAGADATAADGAAAEGSRVLSAGPRFLGDPAAARRALDVTGLTQMLGHFGDLLQVLGADQPYVPSRRDVERAANFMAYFVTLTGGLDDEVARVAAENAVVHVVLPQLPPHLFAGAIVRLADDGSLTSPTAAGGVGGGLRRRISALQAATAGSLFGDSMDFWSALT</sequence>
<dbReference type="InterPro" id="IPR027417">
    <property type="entry name" value="P-loop_NTPase"/>
</dbReference>
<gene>
    <name evidence="2" type="ORF">DV701_04610</name>
</gene>
<keyword evidence="3" id="KW-1185">Reference proteome</keyword>
<dbReference type="OrthoDB" id="5077716at2"/>
<accession>A0A345NKF0</accession>
<dbReference type="InterPro" id="IPR003593">
    <property type="entry name" value="AAA+_ATPase"/>
</dbReference>
<dbReference type="SUPFAM" id="SSF52540">
    <property type="entry name" value="P-loop containing nucleoside triphosphate hydrolases"/>
    <property type="match status" value="1"/>
</dbReference>
<proteinExistence type="predicted"/>
<dbReference type="EMBL" id="CP031229">
    <property type="protein sequence ID" value="AXH95508.1"/>
    <property type="molecule type" value="Genomic_DNA"/>
</dbReference>
<reference evidence="2 3" key="1">
    <citation type="submission" date="2018-07" db="EMBL/GenBank/DDBJ databases">
        <title>Complete genome sequencing of Ornithinimicrobium sp. AMA3305.</title>
        <authorList>
            <person name="Bae J.-W."/>
        </authorList>
    </citation>
    <scope>NUCLEOTIDE SEQUENCE [LARGE SCALE GENOMIC DNA]</scope>
    <source>
        <strain evidence="2 3">AMA3305</strain>
    </source>
</reference>
<dbReference type="AlphaFoldDB" id="A0A345NKF0"/>
<dbReference type="Gene3D" id="3.40.50.300">
    <property type="entry name" value="P-loop containing nucleotide triphosphate hydrolases"/>
    <property type="match status" value="1"/>
</dbReference>
<evidence type="ECO:0000313" key="3">
    <source>
        <dbReference type="Proteomes" id="UP000253790"/>
    </source>
</evidence>
<dbReference type="Proteomes" id="UP000253790">
    <property type="component" value="Chromosome"/>
</dbReference>
<dbReference type="KEGG" id="orn:DV701_04610"/>
<feature type="domain" description="AAA+ ATPase" evidence="1">
    <location>
        <begin position="221"/>
        <end position="402"/>
    </location>
</feature>
<evidence type="ECO:0000259" key="1">
    <source>
        <dbReference type="SMART" id="SM00382"/>
    </source>
</evidence>
<name>A0A345NKF0_9MICO</name>
<protein>
    <recommendedName>
        <fullName evidence="1">AAA+ ATPase domain-containing protein</fullName>
    </recommendedName>
</protein>
<organism evidence="2 3">
    <name type="scientific">Ornithinimicrobium avium</name>
    <dbReference type="NCBI Taxonomy" id="2283195"/>
    <lineage>
        <taxon>Bacteria</taxon>
        <taxon>Bacillati</taxon>
        <taxon>Actinomycetota</taxon>
        <taxon>Actinomycetes</taxon>
        <taxon>Micrococcales</taxon>
        <taxon>Ornithinimicrobiaceae</taxon>
        <taxon>Ornithinimicrobium</taxon>
    </lineage>
</organism>
<evidence type="ECO:0000313" key="2">
    <source>
        <dbReference type="EMBL" id="AXH95508.1"/>
    </source>
</evidence>